<dbReference type="Pfam" id="PF03108">
    <property type="entry name" value="DBD_Tnp_Mut"/>
    <property type="match status" value="1"/>
</dbReference>
<evidence type="ECO:0000259" key="7">
    <source>
        <dbReference type="PROSITE" id="PS50966"/>
    </source>
</evidence>
<dbReference type="PANTHER" id="PTHR31973">
    <property type="entry name" value="POLYPROTEIN, PUTATIVE-RELATED"/>
    <property type="match status" value="1"/>
</dbReference>
<reference evidence="9" key="1">
    <citation type="journal article" date="2020" name="Nat. Commun.">
        <title>Genome assembly of wild tea tree DASZ reveals pedigree and selection history of tea varieties.</title>
        <authorList>
            <person name="Zhang W."/>
            <person name="Zhang Y."/>
            <person name="Qiu H."/>
            <person name="Guo Y."/>
            <person name="Wan H."/>
            <person name="Zhang X."/>
            <person name="Scossa F."/>
            <person name="Alseekh S."/>
            <person name="Zhang Q."/>
            <person name="Wang P."/>
            <person name="Xu L."/>
            <person name="Schmidt M.H."/>
            <person name="Jia X."/>
            <person name="Li D."/>
            <person name="Zhu A."/>
            <person name="Guo F."/>
            <person name="Chen W."/>
            <person name="Ni D."/>
            <person name="Usadel B."/>
            <person name="Fernie A.R."/>
            <person name="Wen W."/>
        </authorList>
    </citation>
    <scope>NUCLEOTIDE SEQUENCE [LARGE SCALE GENOMIC DNA]</scope>
    <source>
        <strain evidence="9">cv. G240</strain>
    </source>
</reference>
<name>A0A7J7GRX9_CAMSI</name>
<feature type="domain" description="SWIM-type" evidence="7">
    <location>
        <begin position="708"/>
        <end position="740"/>
    </location>
</feature>
<feature type="region of interest" description="Disordered" evidence="5">
    <location>
        <begin position="226"/>
        <end position="245"/>
    </location>
</feature>
<dbReference type="InterPro" id="IPR018289">
    <property type="entry name" value="MULE_transposase_dom"/>
</dbReference>
<sequence>MSSSNRSNADKGHGDEAAVAQLNEFVLGDLIWVRLCGSSWWPAQVVDDNTSRVQDHPVLVCNFILWCNTGLCRKGASHLGAGCKSTLCWDMSSTNSGTKSLTCFCYWGGERKITNSGTFNYAGGVSEPVIAHDNISYDELLHIVCSCLQITLNDKVLYYNTKRDKTKYLRLKDQQGVTMLFYLNEDEVDIFVEETVRRNIDLNFISSRFVSQVWGSNLEVDTLPPSRGVTPSHSQSHVNSSNNNEMGIIPYSEERANELLTGEGQYFDNPEHFKQAITVYSAINKFSYKYLDNSRAYYRIVCTVDGCRWKLTARCEGKSDIVRVIRFRKQHTHTAQDVCNYQPRFRTGHLGSLFKDKVMDKPTYLARDICREFEEAYSIRLSYMQGWRAKEHAKACIRGPPSMTYNLIPWMCERLIQSIPNTRAFWTRTEESKFKQLFVAYGCSITGFMAGCRPLLFIDACDLTGPYQGHLLSATAHDADDNLYPLAYAVVSSENDDDWLWFAQNLKEIICQHQVVFITNRKPSLLKAMTDVFGSDCNAWCLRDLKENFSKFASSKMIKGSKKQTTLRVLDQIAYARTEQLYRLHLTKLTAIDKDLGKWVEESAPRQWANAFFPYKRWDKMYINLAECFNSWILPERDLDIFQLMKGHVDRTTEMLLRKQTEVQSWKLPVGPNIEKMIKLCQDQSNGFTHRATSTFEFAVTDCDHKTFAVKLNPSYCSCLEWQMTGIPCPHACRAIHGAGLSVYDAVDPMLTRQTQLVIYASIMSPVPLNDIPSSVAPIVAVQGTNDSASTTSTLSMALFPPTTKRPPGRPKKKRMESQSLEKNTVYCGRCWEPGHNRATCKSPLPVLPHCPSPSFSLSLITLSSPLQCQNLSKKMYNGQSLWIWLESFSNLSPKAASSFRASIDCQWRRELIKINVT</sequence>
<dbReference type="PROSITE" id="PS50812">
    <property type="entry name" value="PWWP"/>
    <property type="match status" value="1"/>
</dbReference>
<keyword evidence="3" id="KW-0862">Zinc</keyword>
<dbReference type="SMART" id="SM00575">
    <property type="entry name" value="ZnF_PMZ"/>
    <property type="match status" value="1"/>
</dbReference>
<dbReference type="SUPFAM" id="SSF63748">
    <property type="entry name" value="Tudor/PWWP/MBT"/>
    <property type="match status" value="1"/>
</dbReference>
<proteinExistence type="predicted"/>
<evidence type="ECO:0000256" key="4">
    <source>
        <dbReference type="PROSITE-ProRule" id="PRU00325"/>
    </source>
</evidence>
<dbReference type="InterPro" id="IPR006564">
    <property type="entry name" value="Znf_PMZ"/>
</dbReference>
<gene>
    <name evidence="8" type="ORF">HYC85_020333</name>
</gene>
<dbReference type="InterPro" id="IPR004332">
    <property type="entry name" value="Transposase_MuDR"/>
</dbReference>
<dbReference type="Pfam" id="PF10551">
    <property type="entry name" value="MULE"/>
    <property type="match status" value="1"/>
</dbReference>
<keyword evidence="9" id="KW-1185">Reference proteome</keyword>
<dbReference type="AlphaFoldDB" id="A0A7J7GRX9"/>
<accession>A0A7J7GRX9</accession>
<protein>
    <recommendedName>
        <fullName evidence="10">SWIM-type domain-containing protein</fullName>
    </recommendedName>
</protein>
<dbReference type="InterPro" id="IPR007527">
    <property type="entry name" value="Znf_SWIM"/>
</dbReference>
<feature type="compositionally biased region" description="Low complexity" evidence="5">
    <location>
        <begin position="232"/>
        <end position="244"/>
    </location>
</feature>
<evidence type="ECO:0000313" key="9">
    <source>
        <dbReference type="Proteomes" id="UP000593564"/>
    </source>
</evidence>
<evidence type="ECO:0000256" key="5">
    <source>
        <dbReference type="SAM" id="MobiDB-lite"/>
    </source>
</evidence>
<organism evidence="8 9">
    <name type="scientific">Camellia sinensis</name>
    <name type="common">Tea plant</name>
    <name type="synonym">Thea sinensis</name>
    <dbReference type="NCBI Taxonomy" id="4442"/>
    <lineage>
        <taxon>Eukaryota</taxon>
        <taxon>Viridiplantae</taxon>
        <taxon>Streptophyta</taxon>
        <taxon>Embryophyta</taxon>
        <taxon>Tracheophyta</taxon>
        <taxon>Spermatophyta</taxon>
        <taxon>Magnoliopsida</taxon>
        <taxon>eudicotyledons</taxon>
        <taxon>Gunneridae</taxon>
        <taxon>Pentapetalae</taxon>
        <taxon>asterids</taxon>
        <taxon>Ericales</taxon>
        <taxon>Theaceae</taxon>
        <taxon>Camellia</taxon>
    </lineage>
</organism>
<evidence type="ECO:0000256" key="3">
    <source>
        <dbReference type="ARBA" id="ARBA00022833"/>
    </source>
</evidence>
<evidence type="ECO:0000256" key="2">
    <source>
        <dbReference type="ARBA" id="ARBA00022771"/>
    </source>
</evidence>
<reference evidence="8 9" key="2">
    <citation type="submission" date="2020-07" db="EMBL/GenBank/DDBJ databases">
        <title>Genome assembly of wild tea tree DASZ reveals pedigree and selection history of tea varieties.</title>
        <authorList>
            <person name="Zhang W."/>
        </authorList>
    </citation>
    <scope>NUCLEOTIDE SEQUENCE [LARGE SCALE GENOMIC DNA]</scope>
    <source>
        <strain evidence="9">cv. G240</strain>
        <tissue evidence="8">Leaf</tissue>
    </source>
</reference>
<dbReference type="InterPro" id="IPR000313">
    <property type="entry name" value="PWWP_dom"/>
</dbReference>
<comment type="caution">
    <text evidence="8">The sequence shown here is derived from an EMBL/GenBank/DDBJ whole genome shotgun (WGS) entry which is preliminary data.</text>
</comment>
<dbReference type="EMBL" id="JACBKZ010000009">
    <property type="protein sequence ID" value="KAF5942691.1"/>
    <property type="molecule type" value="Genomic_DNA"/>
</dbReference>
<keyword evidence="1" id="KW-0479">Metal-binding</keyword>
<evidence type="ECO:0008006" key="10">
    <source>
        <dbReference type="Google" id="ProtNLM"/>
    </source>
</evidence>
<evidence type="ECO:0000256" key="1">
    <source>
        <dbReference type="ARBA" id="ARBA00022723"/>
    </source>
</evidence>
<dbReference type="GO" id="GO:0008270">
    <property type="term" value="F:zinc ion binding"/>
    <property type="evidence" value="ECO:0007669"/>
    <property type="project" value="UniProtKB-KW"/>
</dbReference>
<dbReference type="Gene3D" id="2.30.30.140">
    <property type="match status" value="1"/>
</dbReference>
<evidence type="ECO:0000259" key="6">
    <source>
        <dbReference type="PROSITE" id="PS50812"/>
    </source>
</evidence>
<feature type="domain" description="PWWP" evidence="6">
    <location>
        <begin position="27"/>
        <end position="89"/>
    </location>
</feature>
<keyword evidence="2 4" id="KW-0863">Zinc-finger</keyword>
<dbReference type="Proteomes" id="UP000593564">
    <property type="component" value="Unassembled WGS sequence"/>
</dbReference>
<dbReference type="PANTHER" id="PTHR31973:SF157">
    <property type="entry name" value="SWIM-TYPE DOMAIN-CONTAINING PROTEIN"/>
    <property type="match status" value="1"/>
</dbReference>
<dbReference type="PROSITE" id="PS50966">
    <property type="entry name" value="ZF_SWIM"/>
    <property type="match status" value="1"/>
</dbReference>
<dbReference type="Pfam" id="PF04434">
    <property type="entry name" value="SWIM"/>
    <property type="match status" value="1"/>
</dbReference>
<evidence type="ECO:0000313" key="8">
    <source>
        <dbReference type="EMBL" id="KAF5942691.1"/>
    </source>
</evidence>